<accession>A0A1I3GDU0</accession>
<name>A0A1I3GDU0_9ACTN</name>
<keyword evidence="1" id="KW-0472">Membrane</keyword>
<keyword evidence="3" id="KW-1185">Reference proteome</keyword>
<dbReference type="Proteomes" id="UP000199111">
    <property type="component" value="Unassembled WGS sequence"/>
</dbReference>
<gene>
    <name evidence="2" type="ORF">SAMN05216275_10227</name>
</gene>
<evidence type="ECO:0000313" key="3">
    <source>
        <dbReference type="Proteomes" id="UP000199111"/>
    </source>
</evidence>
<dbReference type="PANTHER" id="PTHR42305:SF1">
    <property type="entry name" value="MEMBRANE PROTEIN RV1733C-RELATED"/>
    <property type="match status" value="1"/>
</dbReference>
<proteinExistence type="predicted"/>
<evidence type="ECO:0000313" key="2">
    <source>
        <dbReference type="EMBL" id="SFI21577.1"/>
    </source>
</evidence>
<evidence type="ECO:0000256" key="1">
    <source>
        <dbReference type="SAM" id="Phobius"/>
    </source>
</evidence>
<dbReference type="GeneID" id="96296376"/>
<keyword evidence="1" id="KW-0812">Transmembrane</keyword>
<dbReference type="PANTHER" id="PTHR42305">
    <property type="entry name" value="MEMBRANE PROTEIN RV1733C-RELATED"/>
    <property type="match status" value="1"/>
</dbReference>
<dbReference type="AlphaFoldDB" id="A0A1I3GDU0"/>
<reference evidence="3" key="1">
    <citation type="submission" date="2016-10" db="EMBL/GenBank/DDBJ databases">
        <authorList>
            <person name="Varghese N."/>
            <person name="Submissions S."/>
        </authorList>
    </citation>
    <scope>NUCLEOTIDE SEQUENCE [LARGE SCALE GENOMIC DNA]</scope>
    <source>
        <strain evidence="3">CGMCC 4.2126</strain>
    </source>
</reference>
<dbReference type="InterPro" id="IPR039708">
    <property type="entry name" value="MT1774/Rv1733c-like"/>
</dbReference>
<sequence>MRTHAHWAMRCLRLHRFDGNPLRRCSDRIDTVIVLVSLMIFMAFLWPAAGLGRQVYAKGLQAELAGPGHRQAVVAVVVDPAHGLGWRPRTVRWTAPEGSPRTGQVVLPPSTPAGSRTQVWIDGSGRLTAPPQRHMKTVADSAVAAIAVAGGAGTVLLLCLAGARGLLNRRRDAEWERAWALADQRWRRPRQA</sequence>
<dbReference type="RefSeq" id="WP_143120771.1">
    <property type="nucleotide sequence ID" value="NZ_FOQY01000002.1"/>
</dbReference>
<dbReference type="EMBL" id="FOQY01000002">
    <property type="protein sequence ID" value="SFI21577.1"/>
    <property type="molecule type" value="Genomic_DNA"/>
</dbReference>
<protein>
    <submittedName>
        <fullName evidence="2">Uncharacterized protein</fullName>
    </submittedName>
</protein>
<organism evidence="2 3">
    <name type="scientific">Streptosporangium canum</name>
    <dbReference type="NCBI Taxonomy" id="324952"/>
    <lineage>
        <taxon>Bacteria</taxon>
        <taxon>Bacillati</taxon>
        <taxon>Actinomycetota</taxon>
        <taxon>Actinomycetes</taxon>
        <taxon>Streptosporangiales</taxon>
        <taxon>Streptosporangiaceae</taxon>
        <taxon>Streptosporangium</taxon>
    </lineage>
</organism>
<feature type="transmembrane region" description="Helical" evidence="1">
    <location>
        <begin position="142"/>
        <end position="167"/>
    </location>
</feature>
<feature type="transmembrane region" description="Helical" evidence="1">
    <location>
        <begin position="32"/>
        <end position="49"/>
    </location>
</feature>
<keyword evidence="1" id="KW-1133">Transmembrane helix</keyword>